<evidence type="ECO:0000256" key="1">
    <source>
        <dbReference type="SAM" id="MobiDB-lite"/>
    </source>
</evidence>
<dbReference type="AlphaFoldDB" id="A0A5M8FRH9"/>
<accession>A0A5M8FRH9</accession>
<feature type="region of interest" description="Disordered" evidence="1">
    <location>
        <begin position="40"/>
        <end position="66"/>
    </location>
</feature>
<feature type="compositionally biased region" description="Basic and acidic residues" evidence="1">
    <location>
        <begin position="42"/>
        <end position="52"/>
    </location>
</feature>
<proteinExistence type="predicted"/>
<protein>
    <recommendedName>
        <fullName evidence="2">DUF2126 domain-containing protein</fullName>
    </recommendedName>
</protein>
<evidence type="ECO:0000313" key="4">
    <source>
        <dbReference type="Proteomes" id="UP000322981"/>
    </source>
</evidence>
<dbReference type="Proteomes" id="UP000322981">
    <property type="component" value="Unassembled WGS sequence"/>
</dbReference>
<keyword evidence="4" id="KW-1185">Reference proteome</keyword>
<sequence>MLHVFLPPLTHLSHWLLLIRVLEAAVDELDARIVIEGYEPPEDPRLRRRPEDQASATACPRSGSWASVGRANCAGPVAVFARGIW</sequence>
<feature type="domain" description="DUF2126" evidence="2">
    <location>
        <begin position="2"/>
        <end position="47"/>
    </location>
</feature>
<name>A0A5M8FRH9_9GAMM</name>
<evidence type="ECO:0000313" key="3">
    <source>
        <dbReference type="EMBL" id="KAA6183872.1"/>
    </source>
</evidence>
<dbReference type="EMBL" id="VWXX01000027">
    <property type="protein sequence ID" value="KAA6183872.1"/>
    <property type="molecule type" value="Genomic_DNA"/>
</dbReference>
<dbReference type="Pfam" id="PF09899">
    <property type="entry name" value="DUF2126"/>
    <property type="match status" value="1"/>
</dbReference>
<gene>
    <name evidence="3" type="ORF">F2Q65_14395</name>
</gene>
<organism evidence="3 4">
    <name type="scientific">Thiohalocapsa marina</name>
    <dbReference type="NCBI Taxonomy" id="424902"/>
    <lineage>
        <taxon>Bacteria</taxon>
        <taxon>Pseudomonadati</taxon>
        <taxon>Pseudomonadota</taxon>
        <taxon>Gammaproteobacteria</taxon>
        <taxon>Chromatiales</taxon>
        <taxon>Chromatiaceae</taxon>
        <taxon>Thiohalocapsa</taxon>
    </lineage>
</organism>
<evidence type="ECO:0000259" key="2">
    <source>
        <dbReference type="Pfam" id="PF09899"/>
    </source>
</evidence>
<reference evidence="3 4" key="1">
    <citation type="submission" date="2019-09" db="EMBL/GenBank/DDBJ databases">
        <title>Whole-genome sequence of the purple sulfur bacterium Thiohalocapsa marina DSM 19078.</title>
        <authorList>
            <person name="Kyndt J.A."/>
            <person name="Meyer T.E."/>
        </authorList>
    </citation>
    <scope>NUCLEOTIDE SEQUENCE [LARGE SCALE GENOMIC DNA]</scope>
    <source>
        <strain evidence="3 4">DSM 19078</strain>
    </source>
</reference>
<dbReference type="OrthoDB" id="9804872at2"/>
<comment type="caution">
    <text evidence="3">The sequence shown here is derived from an EMBL/GenBank/DDBJ whole genome shotgun (WGS) entry which is preliminary data.</text>
</comment>
<dbReference type="InterPro" id="IPR018667">
    <property type="entry name" value="DUF2126"/>
</dbReference>